<dbReference type="InterPro" id="IPR002818">
    <property type="entry name" value="DJ-1/PfpI"/>
</dbReference>
<name>A0ABY4L4Y3_THEAE</name>
<dbReference type="RefSeq" id="WP_248590905.1">
    <property type="nucleotide sequence ID" value="NZ_BAABEB010000038.1"/>
</dbReference>
<proteinExistence type="predicted"/>
<dbReference type="PANTHER" id="PTHR43130">
    <property type="entry name" value="ARAC-FAMILY TRANSCRIPTIONAL REGULATOR"/>
    <property type="match status" value="1"/>
</dbReference>
<organism evidence="2 3">
    <name type="scientific">Thermobifida alba</name>
    <name type="common">Thermomonospora alba</name>
    <dbReference type="NCBI Taxonomy" id="53522"/>
    <lineage>
        <taxon>Bacteria</taxon>
        <taxon>Bacillati</taxon>
        <taxon>Actinomycetota</taxon>
        <taxon>Actinomycetes</taxon>
        <taxon>Streptosporangiales</taxon>
        <taxon>Nocardiopsidaceae</taxon>
        <taxon>Thermobifida</taxon>
    </lineage>
</organism>
<dbReference type="InterPro" id="IPR052158">
    <property type="entry name" value="INH-QAR"/>
</dbReference>
<dbReference type="Pfam" id="PF01965">
    <property type="entry name" value="DJ-1_PfpI"/>
    <property type="match status" value="1"/>
</dbReference>
<gene>
    <name evidence="2" type="ORF">FOF52_16805</name>
</gene>
<reference evidence="2 3" key="1">
    <citation type="submission" date="2020-04" db="EMBL/GenBank/DDBJ databases">
        <title>Thermobifida alba genome sequencing and assembly.</title>
        <authorList>
            <person name="Luzics S."/>
            <person name="Horvath B."/>
            <person name="Nagy I."/>
            <person name="Toth A."/>
            <person name="Nagy I."/>
            <person name="Kukolya J."/>
        </authorList>
    </citation>
    <scope>NUCLEOTIDE SEQUENCE [LARGE SCALE GENOMIC DNA]</scope>
    <source>
        <strain evidence="2 3">DSM 43795</strain>
    </source>
</reference>
<dbReference type="Proteomes" id="UP000832041">
    <property type="component" value="Chromosome"/>
</dbReference>
<dbReference type="CDD" id="cd03139">
    <property type="entry name" value="GATase1_PfpI_2"/>
    <property type="match status" value="1"/>
</dbReference>
<feature type="domain" description="DJ-1/PfpI" evidence="1">
    <location>
        <begin position="2"/>
        <end position="162"/>
    </location>
</feature>
<evidence type="ECO:0000313" key="3">
    <source>
        <dbReference type="Proteomes" id="UP000832041"/>
    </source>
</evidence>
<sequence length="213" mass="22514">MQIAILLFDRLTALDAVGPYEVLTRLPEAETVFVGERVGEVRTDTGRLGLRVDATLDEVTAPDVVVVPGGPGQAALMDHGPVLEWLRAVDRTSAWTTSVCTGSLLLAAAGLLTGRRATSHWLALDQLPAFDVTPVSQRVVFDGKYVTAAGVSSGIDMALALTARITGETVARMVQLGIEYDPQPPFTAGSPETAPPEVVEALRARTPLVLTGE</sequence>
<evidence type="ECO:0000259" key="1">
    <source>
        <dbReference type="Pfam" id="PF01965"/>
    </source>
</evidence>
<dbReference type="EMBL" id="CP051627">
    <property type="protein sequence ID" value="UPT22419.1"/>
    <property type="molecule type" value="Genomic_DNA"/>
</dbReference>
<dbReference type="SUPFAM" id="SSF52317">
    <property type="entry name" value="Class I glutamine amidotransferase-like"/>
    <property type="match status" value="1"/>
</dbReference>
<protein>
    <submittedName>
        <fullName evidence="2">DJ-1/PfpI family protein</fullName>
    </submittedName>
</protein>
<evidence type="ECO:0000313" key="2">
    <source>
        <dbReference type="EMBL" id="UPT22419.1"/>
    </source>
</evidence>
<dbReference type="InterPro" id="IPR029062">
    <property type="entry name" value="Class_I_gatase-like"/>
</dbReference>
<accession>A0ABY4L4Y3</accession>
<keyword evidence="3" id="KW-1185">Reference proteome</keyword>
<dbReference type="PANTHER" id="PTHR43130:SF2">
    <property type="entry name" value="DJ-1_PFPI DOMAIN-CONTAINING PROTEIN"/>
    <property type="match status" value="1"/>
</dbReference>
<dbReference type="Gene3D" id="3.40.50.880">
    <property type="match status" value="1"/>
</dbReference>